<evidence type="ECO:0000259" key="16">
    <source>
        <dbReference type="PROSITE" id="PS50011"/>
    </source>
</evidence>
<protein>
    <recommendedName>
        <fullName evidence="13">Sensory/regulatory protein RpfC</fullName>
        <ecNumber evidence="2">2.7.13.3</ecNumber>
    </recommendedName>
    <alternativeName>
        <fullName evidence="14">Virulence sensor protein BvgS</fullName>
    </alternativeName>
</protein>
<dbReference type="SMART" id="SM00388">
    <property type="entry name" value="HisKA"/>
    <property type="match status" value="1"/>
</dbReference>
<dbReference type="PANTHER" id="PTHR45339">
    <property type="entry name" value="HYBRID SIGNAL TRANSDUCTION HISTIDINE KINASE J"/>
    <property type="match status" value="1"/>
</dbReference>
<dbReference type="InterPro" id="IPR008266">
    <property type="entry name" value="Tyr_kinase_AS"/>
</dbReference>
<dbReference type="SUPFAM" id="SSF52540">
    <property type="entry name" value="P-loop containing nucleoside triphosphate hydrolases"/>
    <property type="match status" value="1"/>
</dbReference>
<evidence type="ECO:0000313" key="20">
    <source>
        <dbReference type="Proteomes" id="UP001336250"/>
    </source>
</evidence>
<dbReference type="FunFam" id="3.30.565.10:FF:000010">
    <property type="entry name" value="Sensor histidine kinase RcsC"/>
    <property type="match status" value="1"/>
</dbReference>
<dbReference type="PROSITE" id="PS50110">
    <property type="entry name" value="RESPONSE_REGULATORY"/>
    <property type="match status" value="2"/>
</dbReference>
<keyword evidence="7" id="KW-0418">Kinase</keyword>
<dbReference type="Pfam" id="PF00072">
    <property type="entry name" value="Response_reg"/>
    <property type="match status" value="1"/>
</dbReference>
<evidence type="ECO:0000256" key="4">
    <source>
        <dbReference type="ARBA" id="ARBA00022679"/>
    </source>
</evidence>
<dbReference type="SUPFAM" id="SSF55785">
    <property type="entry name" value="PYP-like sensor domain (PAS domain)"/>
    <property type="match status" value="1"/>
</dbReference>
<dbReference type="EC" id="2.7.13.3" evidence="2"/>
<evidence type="ECO:0000256" key="2">
    <source>
        <dbReference type="ARBA" id="ARBA00012438"/>
    </source>
</evidence>
<dbReference type="Gene3D" id="3.30.450.40">
    <property type="match status" value="1"/>
</dbReference>
<evidence type="ECO:0000313" key="19">
    <source>
        <dbReference type="EMBL" id="MEF7612526.1"/>
    </source>
</evidence>
<dbReference type="InterPro" id="IPR000014">
    <property type="entry name" value="PAS"/>
</dbReference>
<dbReference type="InterPro" id="IPR036890">
    <property type="entry name" value="HATPase_C_sf"/>
</dbReference>
<comment type="caution">
    <text evidence="19">The sequence shown here is derived from an EMBL/GenBank/DDBJ whole genome shotgun (WGS) entry which is preliminary data.</text>
</comment>
<evidence type="ECO:0000256" key="9">
    <source>
        <dbReference type="ARBA" id="ARBA00023012"/>
    </source>
</evidence>
<dbReference type="InterPro" id="IPR005467">
    <property type="entry name" value="His_kinase_dom"/>
</dbReference>
<dbReference type="CDD" id="cd00156">
    <property type="entry name" value="REC"/>
    <property type="match status" value="1"/>
</dbReference>
<dbReference type="GO" id="GO:0005524">
    <property type="term" value="F:ATP binding"/>
    <property type="evidence" value="ECO:0007669"/>
    <property type="project" value="UniProtKB-KW"/>
</dbReference>
<dbReference type="SMART" id="SM00065">
    <property type="entry name" value="GAF"/>
    <property type="match status" value="1"/>
</dbReference>
<evidence type="ECO:0000256" key="1">
    <source>
        <dbReference type="ARBA" id="ARBA00000085"/>
    </source>
</evidence>
<dbReference type="InterPro" id="IPR001789">
    <property type="entry name" value="Sig_transdc_resp-reg_receiver"/>
</dbReference>
<dbReference type="InterPro" id="IPR013656">
    <property type="entry name" value="PAS_4"/>
</dbReference>
<comment type="caution">
    <text evidence="15">Lacks conserved residue(s) required for the propagation of feature annotation.</text>
</comment>
<keyword evidence="3 15" id="KW-0597">Phosphoprotein</keyword>
<name>A0AAW9Q0N8_9BURK</name>
<sequence length="2156" mass="231013">MGHVDRQPRPPDAADASAAGDAAFVKARRPLCETLRYTLHAALWCAPAQADIGCIVKSVRADRPNAAAAANLRTEAQLLKLLGSVPGLPRLLRAEAHGAEIVQTLAPGANLYATPAALLRDVPATLRLGVALARVLGAVHAERVVHGDLSPANVMFEPATGIVTLIDFGDAIAQSHVDLDFAHAARLARTLPFSAPEQTGRLGRGADYRADLYSFGAVLYWALTGRPPLPHSDPLDLLHALLTQAPEPPERLNPKVTPTLSAIVRKLLAKQPELRYQSAHGVAEDLQRCLDGGSGFELGLADHRVAPAQPSRLFGREAELAVLEGLLEAQAGGPRVALVRGFSGAGKSSLVRGLYPALGRRNGVFAGGRYDEFQRLQPFSGLVDALGELSSHWLAEPPSVLAGLRTRLLAALGSNAGLLAQFAPGFARVLWADGHGPGEGGHAGVEPPNPTLRLQQAVGAVLGVARERDVPVLLLLDNLQWADLGSLELLEYLVREHGAAPLLVVGVYRDNEVGAAHPLAAVLRRWREAGVAIADVVVGDLEPQAVAALVCDVLAGDAAQPADAAPLRPLADGLHRRTGGNPFFVLQYLQQLFDASHLHSRSGRWYWDARALDALPGSENLVAGLMEQFQRLPPETLQLAGGCACAGGLIDPSTIAQVMEVLPQQVDDWLLPLLRRDVLLPVHAAEEGAPRRLRFCHDRMQEAALGCLGEAERARWHLRLARVLHPQAADDAGRRFVVAHHYIAALALLDDGECPAVMELLTASARTALQGGAFDGAQRFIEAALALQPRSPPDGLQRLRLDVLAHRVLCGLGRDAQADALFATLEPRFELDRALVVEAVGRQCALLGSRLLLPESTQLALRYAARLGLDVPADDGWRKAARDEQAAFYALMAQRGVEVFDGLPAMADDSVRMAATLLSRAATNALRWSAPHWLWCSLRGVRLGVAHGWHPELPTVINGAAGSLDTRRADHPAMAYQLVQASLRMLARESDPVGLARGRQLAATIGLFWFDPLPRVIAFSRPNFRTFLEAGDREFLPYYTIPTSEMILETAPTLDEFAAELEAAIAPSAAWGDDYGVTMLQPYRQFIAAMKGRTRAPGSFEDEVFDEAALLAEYGTSMRGPMRYGTQRAISAAIFGDWAGVMHYIRIAHASNGLRGRTHIDVLARWVHALALGKSLLGAGEPVADREAARGELASLTAWLGRCAAGQPENFMHMHQLAAALQAWAAGDFLAAVPAFASSIAAARRHRRPYHLALACELAAEFEAAHGLDGSAHRLAALGAYEHWGAEGKAALLRQRVLAMSVVEGAQSAAMSTLPITSASQGIDVVGITQAAQQLALERNPEKLPGLLFDLLRRYAAAERGLLLWREGPRWRPGAGFDASRQWVDFSLDEVEAAERTAIVPPLVRNYLTQAQQPVLLQDVAHDPRFGRDPQVAAQGIQSIVGLPIQLRGDTVGLLYLDNLRAPTRLEPQQIDTLRLIGLQFAVAYENAWVHRSLETLVAERTADIQRERRLLQTVLDGAPAAIALKDAQGRYQLANTRYAQIVGRPVARLQGLYAADVWPAEVAQRSRAQDLQVLREGQRLRNEEWLPVGGGQRVYQVNKFPVFDDDGVACAVGSIAIDVSSLHEARRAAEAATQAKSAFLANMSHEIRTPMNAILGMAHLALEPGVPAPQQRHYVRNVQRAAKALLGVINDILDFSKIEAGKLEVERIAFPLRDVVANLANLVGLQADAKGLELVFEEPAGLPAMLMGDPLRLGQVLVNLCSNAVKFTEQGHVSVRIEQFERTGGAAVLRFSVADTGIGMTAAQQARLFQPFEQADASISRRHGGTGLGLAISRRLIELMGGTLALESAPGQGSRFFFDLRFDLPADAPAGPDTLAEGLAGRRVLVVDSHLVARQALCATAATLGMEAEAAADGWDAMRAATLAQQGRRPFDAIVLAASLPGLGGVAVAQELADGAHAGPFVLTAGPGAGEATLREAQGLLASGCELLVKPATRATLADALRRALGLQVEGADASGAGADAVAAARDRLRGTRLLLVEDNLINQELAIALLQDAGAEVAVAGDGRQALEMLEHGEGAFDAVLMDCQMPVMDGYEASRLIRAQARWHRLPVIAMTANAMSGDRERALAAGMDDHIVKPIDVDAMFATLARWVGRAP</sequence>
<keyword evidence="6" id="KW-0547">Nucleotide-binding</keyword>
<dbReference type="InterPro" id="IPR003594">
    <property type="entry name" value="HATPase_dom"/>
</dbReference>
<reference evidence="19 20" key="1">
    <citation type="submission" date="2024-02" db="EMBL/GenBank/DDBJ databases">
        <title>Genome sequence of Aquincola sp. MAHUQ-54.</title>
        <authorList>
            <person name="Huq M.A."/>
        </authorList>
    </citation>
    <scope>NUCLEOTIDE SEQUENCE [LARGE SCALE GENOMIC DNA]</scope>
    <source>
        <strain evidence="19 20">MAHUQ-54</strain>
    </source>
</reference>
<keyword evidence="5" id="KW-0732">Signal</keyword>
<evidence type="ECO:0000256" key="8">
    <source>
        <dbReference type="ARBA" id="ARBA00022840"/>
    </source>
</evidence>
<feature type="domain" description="Response regulatory" evidence="18">
    <location>
        <begin position="2034"/>
        <end position="2152"/>
    </location>
</feature>
<keyword evidence="4" id="KW-0808">Transferase</keyword>
<evidence type="ECO:0000256" key="10">
    <source>
        <dbReference type="ARBA" id="ARBA00023026"/>
    </source>
</evidence>
<feature type="domain" description="Histidine kinase" evidence="17">
    <location>
        <begin position="1643"/>
        <end position="1865"/>
    </location>
</feature>
<evidence type="ECO:0000256" key="6">
    <source>
        <dbReference type="ARBA" id="ARBA00022741"/>
    </source>
</evidence>
<evidence type="ECO:0000259" key="18">
    <source>
        <dbReference type="PROSITE" id="PS50110"/>
    </source>
</evidence>
<dbReference type="InterPro" id="IPR041664">
    <property type="entry name" value="AAA_16"/>
</dbReference>
<dbReference type="Pfam" id="PF13191">
    <property type="entry name" value="AAA_16"/>
    <property type="match status" value="1"/>
</dbReference>
<dbReference type="SMART" id="SM00387">
    <property type="entry name" value="HATPase_c"/>
    <property type="match status" value="1"/>
</dbReference>
<dbReference type="CDD" id="cd17546">
    <property type="entry name" value="REC_hyHK_CKI1_RcsC-like"/>
    <property type="match status" value="1"/>
</dbReference>
<dbReference type="InterPro" id="IPR011006">
    <property type="entry name" value="CheY-like_superfamily"/>
</dbReference>
<proteinExistence type="predicted"/>
<evidence type="ECO:0000256" key="5">
    <source>
        <dbReference type="ARBA" id="ARBA00022729"/>
    </source>
</evidence>
<dbReference type="Gene3D" id="1.10.510.10">
    <property type="entry name" value="Transferase(Phosphotransferase) domain 1"/>
    <property type="match status" value="1"/>
</dbReference>
<feature type="domain" description="Protein kinase" evidence="16">
    <location>
        <begin position="13"/>
        <end position="290"/>
    </location>
</feature>
<dbReference type="InterPro" id="IPR036097">
    <property type="entry name" value="HisK_dim/P_sf"/>
</dbReference>
<dbReference type="Pfam" id="PF08448">
    <property type="entry name" value="PAS_4"/>
    <property type="match status" value="1"/>
</dbReference>
<dbReference type="EMBL" id="JAZIBG010000008">
    <property type="protein sequence ID" value="MEF7612526.1"/>
    <property type="molecule type" value="Genomic_DNA"/>
</dbReference>
<comment type="subunit">
    <text evidence="12">At low DSF concentrations, interacts with RpfF.</text>
</comment>
<dbReference type="InterPro" id="IPR027417">
    <property type="entry name" value="P-loop_NTPase"/>
</dbReference>
<dbReference type="InterPro" id="IPR004358">
    <property type="entry name" value="Sig_transdc_His_kin-like_C"/>
</dbReference>
<dbReference type="InterPro" id="IPR029016">
    <property type="entry name" value="GAF-like_dom_sf"/>
</dbReference>
<accession>A0AAW9Q0N8</accession>
<dbReference type="SUPFAM" id="SSF55874">
    <property type="entry name" value="ATPase domain of HSP90 chaperone/DNA topoisomerase II/histidine kinase"/>
    <property type="match status" value="1"/>
</dbReference>
<dbReference type="CDD" id="cd14014">
    <property type="entry name" value="STKc_PknB_like"/>
    <property type="match status" value="1"/>
</dbReference>
<dbReference type="InterPro" id="IPR035965">
    <property type="entry name" value="PAS-like_dom_sf"/>
</dbReference>
<evidence type="ECO:0000256" key="7">
    <source>
        <dbReference type="ARBA" id="ARBA00022777"/>
    </source>
</evidence>
<dbReference type="Proteomes" id="UP001336250">
    <property type="component" value="Unassembled WGS sequence"/>
</dbReference>
<evidence type="ECO:0000256" key="3">
    <source>
        <dbReference type="ARBA" id="ARBA00022553"/>
    </source>
</evidence>
<dbReference type="InterPro" id="IPR000719">
    <property type="entry name" value="Prot_kinase_dom"/>
</dbReference>
<dbReference type="CDD" id="cd00130">
    <property type="entry name" value="PAS"/>
    <property type="match status" value="1"/>
</dbReference>
<keyword evidence="10" id="KW-0843">Virulence</keyword>
<dbReference type="Gene3D" id="3.30.450.20">
    <property type="entry name" value="PAS domain"/>
    <property type="match status" value="1"/>
</dbReference>
<dbReference type="InterPro" id="IPR003661">
    <property type="entry name" value="HisK_dim/P_dom"/>
</dbReference>
<dbReference type="Gene3D" id="1.10.287.130">
    <property type="match status" value="1"/>
</dbReference>
<keyword evidence="9" id="KW-0902">Two-component regulatory system</keyword>
<dbReference type="RefSeq" id="WP_332287424.1">
    <property type="nucleotide sequence ID" value="NZ_JAZIBG010000008.1"/>
</dbReference>
<keyword evidence="20" id="KW-1185">Reference proteome</keyword>
<dbReference type="PANTHER" id="PTHR45339:SF1">
    <property type="entry name" value="HYBRID SIGNAL TRANSDUCTION HISTIDINE KINASE J"/>
    <property type="match status" value="1"/>
</dbReference>
<comment type="function">
    <text evidence="11">Member of the two-component regulatory system BvgS/BvgA. Phosphorylates BvgA via a four-step phosphorelay in response to environmental signals.</text>
</comment>
<dbReference type="SMART" id="SM00448">
    <property type="entry name" value="REC"/>
    <property type="match status" value="2"/>
</dbReference>
<dbReference type="Pfam" id="PF00069">
    <property type="entry name" value="Pkinase"/>
    <property type="match status" value="1"/>
</dbReference>
<feature type="domain" description="Response regulatory" evidence="18">
    <location>
        <begin position="1884"/>
        <end position="2006"/>
    </location>
</feature>
<dbReference type="Pfam" id="PF01590">
    <property type="entry name" value="GAF"/>
    <property type="match status" value="1"/>
</dbReference>
<dbReference type="SUPFAM" id="SSF56112">
    <property type="entry name" value="Protein kinase-like (PK-like)"/>
    <property type="match status" value="1"/>
</dbReference>
<evidence type="ECO:0000259" key="17">
    <source>
        <dbReference type="PROSITE" id="PS50109"/>
    </source>
</evidence>
<dbReference type="SUPFAM" id="SSF47384">
    <property type="entry name" value="Homodimeric domain of signal transducing histidine kinase"/>
    <property type="match status" value="1"/>
</dbReference>
<dbReference type="SUPFAM" id="SSF55781">
    <property type="entry name" value="GAF domain-like"/>
    <property type="match status" value="1"/>
</dbReference>
<dbReference type="Gene3D" id="3.30.565.10">
    <property type="entry name" value="Histidine kinase-like ATPase, C-terminal domain"/>
    <property type="match status" value="1"/>
</dbReference>
<dbReference type="SMART" id="SM00091">
    <property type="entry name" value="PAS"/>
    <property type="match status" value="1"/>
</dbReference>
<dbReference type="GO" id="GO:0000155">
    <property type="term" value="F:phosphorelay sensor kinase activity"/>
    <property type="evidence" value="ECO:0007669"/>
    <property type="project" value="InterPro"/>
</dbReference>
<evidence type="ECO:0000256" key="11">
    <source>
        <dbReference type="ARBA" id="ARBA00058004"/>
    </source>
</evidence>
<evidence type="ECO:0000256" key="14">
    <source>
        <dbReference type="ARBA" id="ARBA00070152"/>
    </source>
</evidence>
<dbReference type="CDD" id="cd16922">
    <property type="entry name" value="HATPase_EvgS-ArcB-TorS-like"/>
    <property type="match status" value="1"/>
</dbReference>
<feature type="modified residue" description="4-aspartylphosphate" evidence="15">
    <location>
        <position position="2085"/>
    </location>
</feature>
<dbReference type="SUPFAM" id="SSF52172">
    <property type="entry name" value="CheY-like"/>
    <property type="match status" value="2"/>
</dbReference>
<gene>
    <name evidence="19" type="ORF">V4F39_01300</name>
</gene>
<dbReference type="InterPro" id="IPR003018">
    <property type="entry name" value="GAF"/>
</dbReference>
<comment type="catalytic activity">
    <reaction evidence="1">
        <text>ATP + protein L-histidine = ADP + protein N-phospho-L-histidine.</text>
        <dbReference type="EC" id="2.7.13.3"/>
    </reaction>
</comment>
<dbReference type="NCBIfam" id="TIGR00229">
    <property type="entry name" value="sensory_box"/>
    <property type="match status" value="1"/>
</dbReference>
<evidence type="ECO:0000256" key="12">
    <source>
        <dbReference type="ARBA" id="ARBA00064003"/>
    </source>
</evidence>
<dbReference type="PROSITE" id="PS50011">
    <property type="entry name" value="PROTEIN_KINASE_DOM"/>
    <property type="match status" value="1"/>
</dbReference>
<dbReference type="PRINTS" id="PR00344">
    <property type="entry name" value="BCTRLSENSOR"/>
</dbReference>
<dbReference type="SMART" id="SM00220">
    <property type="entry name" value="S_TKc"/>
    <property type="match status" value="1"/>
</dbReference>
<evidence type="ECO:0000256" key="15">
    <source>
        <dbReference type="PROSITE-ProRule" id="PRU00169"/>
    </source>
</evidence>
<keyword evidence="8" id="KW-0067">ATP-binding</keyword>
<dbReference type="CDD" id="cd00082">
    <property type="entry name" value="HisKA"/>
    <property type="match status" value="1"/>
</dbReference>
<dbReference type="PROSITE" id="PS50109">
    <property type="entry name" value="HIS_KIN"/>
    <property type="match status" value="1"/>
</dbReference>
<dbReference type="Pfam" id="PF00512">
    <property type="entry name" value="HisKA"/>
    <property type="match status" value="1"/>
</dbReference>
<dbReference type="FunFam" id="1.10.287.130:FF:000002">
    <property type="entry name" value="Two-component osmosensing histidine kinase"/>
    <property type="match status" value="1"/>
</dbReference>
<organism evidence="19 20">
    <name type="scientific">Aquincola agrisoli</name>
    <dbReference type="NCBI Taxonomy" id="3119538"/>
    <lineage>
        <taxon>Bacteria</taxon>
        <taxon>Pseudomonadati</taxon>
        <taxon>Pseudomonadota</taxon>
        <taxon>Betaproteobacteria</taxon>
        <taxon>Burkholderiales</taxon>
        <taxon>Sphaerotilaceae</taxon>
        <taxon>Aquincola</taxon>
    </lineage>
</organism>
<dbReference type="InterPro" id="IPR011009">
    <property type="entry name" value="Kinase-like_dom_sf"/>
</dbReference>
<dbReference type="PROSITE" id="PS00109">
    <property type="entry name" value="PROTEIN_KINASE_TYR"/>
    <property type="match status" value="1"/>
</dbReference>
<dbReference type="Pfam" id="PF02518">
    <property type="entry name" value="HATPase_c"/>
    <property type="match status" value="1"/>
</dbReference>
<dbReference type="Gene3D" id="3.40.50.2300">
    <property type="match status" value="2"/>
</dbReference>
<evidence type="ECO:0000256" key="13">
    <source>
        <dbReference type="ARBA" id="ARBA00068150"/>
    </source>
</evidence>